<evidence type="ECO:0000256" key="2">
    <source>
        <dbReference type="SAM" id="MobiDB-lite"/>
    </source>
</evidence>
<feature type="transmembrane region" description="Helical" evidence="3">
    <location>
        <begin position="250"/>
        <end position="271"/>
    </location>
</feature>
<sequence length="476" mass="53109">MAWWLTNRYRAIVVAITFLCLTAINSNYIIINFTFICMDSDMSHVVEDGNGTLISRYSYDPYQKSLLVFAVGAGSVFGTLPFNFGFIRWGAKFPFLFAGICSMVATAAVPLAADLSFAGVLVLRFIQGFAYAADFCVLGVITVKWAPLNEMSIFIAIMTSFVTYSPFLTNMVSSFFCTSWLTWKWSFYAHAIFSAVCFTAWLFYYGDEPARHSRVNREELLKIQKGKTKEHLEADHFVPYKAILTTPTMYAIWLNGFAEISTITLLLTYMPMYLNKVLGFSIASTGMISAMAALSHAPVKYASGWFSDKNKTFTEHRKLQLCNFMAVGFAGVLFVLVGLVKTAGGGIIAVVLIFGIYLAMGANCGGYWKCAALTSRQYANFVLSVNQFMKCIALGTAPGSWLLFVSDERDVDQWSYVYYLNGAILIVANIVFYFMCSDKPAEFTKMTRDNPTGKQEFLNSVENSLRRETTTTNGEA</sequence>
<keyword evidence="3" id="KW-1133">Transmembrane helix</keyword>
<feature type="domain" description="Major facilitator superfamily (MFS) profile" evidence="4">
    <location>
        <begin position="11"/>
        <end position="440"/>
    </location>
</feature>
<feature type="transmembrane region" description="Helical" evidence="3">
    <location>
        <begin position="346"/>
        <end position="368"/>
    </location>
</feature>
<comment type="caution">
    <text evidence="5">The sequence shown here is derived from an EMBL/GenBank/DDBJ whole genome shotgun (WGS) entry which is preliminary data.</text>
</comment>
<evidence type="ECO:0000256" key="3">
    <source>
        <dbReference type="SAM" id="Phobius"/>
    </source>
</evidence>
<dbReference type="PANTHER" id="PTHR45757">
    <property type="entry name" value="PROTEIN CBG23364-RELATED"/>
    <property type="match status" value="1"/>
</dbReference>
<evidence type="ECO:0000313" key="5">
    <source>
        <dbReference type="EMBL" id="CAJ0563831.1"/>
    </source>
</evidence>
<dbReference type="PANTHER" id="PTHR45757:SF17">
    <property type="entry name" value="MAJOR FACILITATOR SUPERFAMILY (MFS) PROFILE DOMAIN-CONTAINING PROTEIN"/>
    <property type="match status" value="1"/>
</dbReference>
<dbReference type="InterPro" id="IPR036259">
    <property type="entry name" value="MFS_trans_sf"/>
</dbReference>
<feature type="transmembrane region" description="Helical" evidence="3">
    <location>
        <begin position="125"/>
        <end position="146"/>
    </location>
</feature>
<dbReference type="GO" id="GO:0016020">
    <property type="term" value="C:membrane"/>
    <property type="evidence" value="ECO:0007669"/>
    <property type="project" value="UniProtKB-SubCell"/>
</dbReference>
<dbReference type="GO" id="GO:0022857">
    <property type="term" value="F:transmembrane transporter activity"/>
    <property type="evidence" value="ECO:0007669"/>
    <property type="project" value="InterPro"/>
</dbReference>
<feature type="transmembrane region" description="Helical" evidence="3">
    <location>
        <begin position="320"/>
        <end position="340"/>
    </location>
</feature>
<protein>
    <recommendedName>
        <fullName evidence="4">Major facilitator superfamily (MFS) profile domain-containing protein</fullName>
    </recommendedName>
</protein>
<feature type="transmembrane region" description="Helical" evidence="3">
    <location>
        <begin position="277"/>
        <end position="299"/>
    </location>
</feature>
<accession>A0AA36C9B5</accession>
<feature type="transmembrane region" description="Helical" evidence="3">
    <location>
        <begin position="187"/>
        <end position="205"/>
    </location>
</feature>
<proteinExistence type="predicted"/>
<comment type="subcellular location">
    <subcellularLocation>
        <location evidence="1">Membrane</location>
        <topology evidence="1">Multi-pass membrane protein</topology>
    </subcellularLocation>
</comment>
<reference evidence="5" key="1">
    <citation type="submission" date="2023-06" db="EMBL/GenBank/DDBJ databases">
        <authorList>
            <person name="Delattre M."/>
        </authorList>
    </citation>
    <scope>NUCLEOTIDE SEQUENCE</scope>
    <source>
        <strain evidence="5">AF72</strain>
    </source>
</reference>
<feature type="transmembrane region" description="Helical" evidence="3">
    <location>
        <begin position="380"/>
        <end position="404"/>
    </location>
</feature>
<dbReference type="PROSITE" id="PS50850">
    <property type="entry name" value="MFS"/>
    <property type="match status" value="1"/>
</dbReference>
<keyword evidence="3" id="KW-0472">Membrane</keyword>
<feature type="transmembrane region" description="Helical" evidence="3">
    <location>
        <begin position="66"/>
        <end position="86"/>
    </location>
</feature>
<name>A0AA36C9B5_9BILA</name>
<dbReference type="InterPro" id="IPR020846">
    <property type="entry name" value="MFS_dom"/>
</dbReference>
<feature type="transmembrane region" description="Helical" evidence="3">
    <location>
        <begin position="12"/>
        <end position="36"/>
    </location>
</feature>
<dbReference type="InterPro" id="IPR011701">
    <property type="entry name" value="MFS"/>
</dbReference>
<feature type="transmembrane region" description="Helical" evidence="3">
    <location>
        <begin position="93"/>
        <end position="113"/>
    </location>
</feature>
<dbReference type="Gene3D" id="1.20.1250.20">
    <property type="entry name" value="MFS general substrate transporter like domains"/>
    <property type="match status" value="2"/>
</dbReference>
<organism evidence="5 6">
    <name type="scientific">Mesorhabditis spiculigera</name>
    <dbReference type="NCBI Taxonomy" id="96644"/>
    <lineage>
        <taxon>Eukaryota</taxon>
        <taxon>Metazoa</taxon>
        <taxon>Ecdysozoa</taxon>
        <taxon>Nematoda</taxon>
        <taxon>Chromadorea</taxon>
        <taxon>Rhabditida</taxon>
        <taxon>Rhabditina</taxon>
        <taxon>Rhabditomorpha</taxon>
        <taxon>Rhabditoidea</taxon>
        <taxon>Rhabditidae</taxon>
        <taxon>Mesorhabditinae</taxon>
        <taxon>Mesorhabditis</taxon>
    </lineage>
</organism>
<dbReference type="SUPFAM" id="SSF103473">
    <property type="entry name" value="MFS general substrate transporter"/>
    <property type="match status" value="1"/>
</dbReference>
<dbReference type="Pfam" id="PF07690">
    <property type="entry name" value="MFS_1"/>
    <property type="match status" value="1"/>
</dbReference>
<feature type="non-terminal residue" evidence="5">
    <location>
        <position position="1"/>
    </location>
</feature>
<gene>
    <name evidence="5" type="ORF">MSPICULIGERA_LOCUS2565</name>
</gene>
<evidence type="ECO:0000259" key="4">
    <source>
        <dbReference type="PROSITE" id="PS50850"/>
    </source>
</evidence>
<dbReference type="AlphaFoldDB" id="A0AA36C9B5"/>
<keyword evidence="6" id="KW-1185">Reference proteome</keyword>
<feature type="transmembrane region" description="Helical" evidence="3">
    <location>
        <begin position="416"/>
        <end position="436"/>
    </location>
</feature>
<feature type="transmembrane region" description="Helical" evidence="3">
    <location>
        <begin position="153"/>
        <end position="181"/>
    </location>
</feature>
<keyword evidence="3" id="KW-0812">Transmembrane</keyword>
<dbReference type="EMBL" id="CATQJA010000751">
    <property type="protein sequence ID" value="CAJ0563831.1"/>
    <property type="molecule type" value="Genomic_DNA"/>
</dbReference>
<dbReference type="Proteomes" id="UP001177023">
    <property type="component" value="Unassembled WGS sequence"/>
</dbReference>
<evidence type="ECO:0000313" key="6">
    <source>
        <dbReference type="Proteomes" id="UP001177023"/>
    </source>
</evidence>
<evidence type="ECO:0000256" key="1">
    <source>
        <dbReference type="ARBA" id="ARBA00004141"/>
    </source>
</evidence>
<feature type="region of interest" description="Disordered" evidence="2">
    <location>
        <begin position="457"/>
        <end position="476"/>
    </location>
</feature>